<feature type="transmembrane region" description="Helical" evidence="10">
    <location>
        <begin position="58"/>
        <end position="80"/>
    </location>
</feature>
<reference evidence="11 12" key="1">
    <citation type="submission" date="2019-02" db="EMBL/GenBank/DDBJ databases">
        <title>Deep-cultivation of Planctomycetes and their phenomic and genomic characterization uncovers novel biology.</title>
        <authorList>
            <person name="Wiegand S."/>
            <person name="Jogler M."/>
            <person name="Boedeker C."/>
            <person name="Pinto D."/>
            <person name="Vollmers J."/>
            <person name="Rivas-Marin E."/>
            <person name="Kohn T."/>
            <person name="Peeters S.H."/>
            <person name="Heuer A."/>
            <person name="Rast P."/>
            <person name="Oberbeckmann S."/>
            <person name="Bunk B."/>
            <person name="Jeske O."/>
            <person name="Meyerdierks A."/>
            <person name="Storesund J.E."/>
            <person name="Kallscheuer N."/>
            <person name="Luecker S."/>
            <person name="Lage O.M."/>
            <person name="Pohl T."/>
            <person name="Merkel B.J."/>
            <person name="Hornburger P."/>
            <person name="Mueller R.-W."/>
            <person name="Bruemmer F."/>
            <person name="Labrenz M."/>
            <person name="Spormann A.M."/>
            <person name="Op den Camp H."/>
            <person name="Overmann J."/>
            <person name="Amann R."/>
            <person name="Jetten M.S.M."/>
            <person name="Mascher T."/>
            <person name="Medema M.H."/>
            <person name="Devos D.P."/>
            <person name="Kaster A.-K."/>
            <person name="Ovreas L."/>
            <person name="Rohde M."/>
            <person name="Galperin M.Y."/>
            <person name="Jogler C."/>
        </authorList>
    </citation>
    <scope>NUCLEOTIDE SEQUENCE [LARGE SCALE GENOMIC DNA]</scope>
    <source>
        <strain evidence="11 12">FF011L</strain>
    </source>
</reference>
<dbReference type="PANTHER" id="PTHR30561">
    <property type="entry name" value="SMR FAMILY PROTON-DEPENDENT DRUG EFFLUX TRANSPORTER SUGE"/>
    <property type="match status" value="1"/>
</dbReference>
<keyword evidence="3" id="KW-1003">Cell membrane</keyword>
<dbReference type="PANTHER" id="PTHR30561:SF0">
    <property type="entry name" value="GUANIDINIUM EXPORTER"/>
    <property type="match status" value="1"/>
</dbReference>
<dbReference type="GO" id="GO:0005886">
    <property type="term" value="C:plasma membrane"/>
    <property type="evidence" value="ECO:0007669"/>
    <property type="project" value="UniProtKB-SubCell"/>
</dbReference>
<evidence type="ECO:0000256" key="7">
    <source>
        <dbReference type="ARBA" id="ARBA00038151"/>
    </source>
</evidence>
<evidence type="ECO:0000313" key="12">
    <source>
        <dbReference type="Proteomes" id="UP000320672"/>
    </source>
</evidence>
<dbReference type="InterPro" id="IPR000390">
    <property type="entry name" value="Small_drug/metabolite_transptr"/>
</dbReference>
<sequence>MKAWILLVIAGLLETGWAVGLKYTVGFTRFWPSVWTVLAMVASMGLLALALRDLPTGTAYPVWVGIGAVGTAIFGMVYLGESVAPARIFFIILLTVSILGLKWVSH</sequence>
<evidence type="ECO:0000256" key="9">
    <source>
        <dbReference type="RuleBase" id="RU003942"/>
    </source>
</evidence>
<dbReference type="Proteomes" id="UP000320672">
    <property type="component" value="Chromosome"/>
</dbReference>
<dbReference type="Pfam" id="PF00893">
    <property type="entry name" value="Multi_Drug_Res"/>
    <property type="match status" value="1"/>
</dbReference>
<keyword evidence="2" id="KW-0813">Transport</keyword>
<dbReference type="GO" id="GO:0022857">
    <property type="term" value="F:transmembrane transporter activity"/>
    <property type="evidence" value="ECO:0007669"/>
    <property type="project" value="InterPro"/>
</dbReference>
<evidence type="ECO:0000256" key="3">
    <source>
        <dbReference type="ARBA" id="ARBA00022475"/>
    </source>
</evidence>
<dbReference type="NCBIfam" id="NF008512">
    <property type="entry name" value="PRK11431.1"/>
    <property type="match status" value="1"/>
</dbReference>
<accession>A0A517M9B6</accession>
<dbReference type="FunFam" id="1.10.3730.20:FF:000001">
    <property type="entry name" value="Quaternary ammonium compound resistance transporter SugE"/>
    <property type="match status" value="1"/>
</dbReference>
<keyword evidence="4 9" id="KW-0812">Transmembrane</keyword>
<evidence type="ECO:0000313" key="11">
    <source>
        <dbReference type="EMBL" id="QDS91490.1"/>
    </source>
</evidence>
<keyword evidence="5 10" id="KW-1133">Transmembrane helix</keyword>
<gene>
    <name evidence="11" type="primary">sugE</name>
    <name evidence="11" type="ORF">FF011L_02200</name>
</gene>
<keyword evidence="6 10" id="KW-0472">Membrane</keyword>
<comment type="similarity">
    <text evidence="7">Belongs to the drug/metabolite transporter (DMT) superfamily. Small multidrug resistance (SMR) (TC 2.A.7.1) family. Gdx/SugE subfamily.</text>
</comment>
<evidence type="ECO:0000256" key="2">
    <source>
        <dbReference type="ARBA" id="ARBA00022448"/>
    </source>
</evidence>
<evidence type="ECO:0000256" key="6">
    <source>
        <dbReference type="ARBA" id="ARBA00023136"/>
    </source>
</evidence>
<evidence type="ECO:0000256" key="4">
    <source>
        <dbReference type="ARBA" id="ARBA00022692"/>
    </source>
</evidence>
<name>A0A517M9B6_9BACT</name>
<organism evidence="11 12">
    <name type="scientific">Roseimaritima multifibrata</name>
    <dbReference type="NCBI Taxonomy" id="1930274"/>
    <lineage>
        <taxon>Bacteria</taxon>
        <taxon>Pseudomonadati</taxon>
        <taxon>Planctomycetota</taxon>
        <taxon>Planctomycetia</taxon>
        <taxon>Pirellulales</taxon>
        <taxon>Pirellulaceae</taxon>
        <taxon>Roseimaritima</taxon>
    </lineage>
</organism>
<evidence type="ECO:0000256" key="5">
    <source>
        <dbReference type="ARBA" id="ARBA00022989"/>
    </source>
</evidence>
<dbReference type="SUPFAM" id="SSF103481">
    <property type="entry name" value="Multidrug resistance efflux transporter EmrE"/>
    <property type="match status" value="1"/>
</dbReference>
<feature type="transmembrane region" description="Helical" evidence="10">
    <location>
        <begin position="34"/>
        <end position="51"/>
    </location>
</feature>
<keyword evidence="12" id="KW-1185">Reference proteome</keyword>
<evidence type="ECO:0000256" key="10">
    <source>
        <dbReference type="SAM" id="Phobius"/>
    </source>
</evidence>
<dbReference type="EMBL" id="CP036262">
    <property type="protein sequence ID" value="QDS91490.1"/>
    <property type="molecule type" value="Genomic_DNA"/>
</dbReference>
<feature type="transmembrane region" description="Helical" evidence="10">
    <location>
        <begin position="86"/>
        <end position="104"/>
    </location>
</feature>
<evidence type="ECO:0000256" key="8">
    <source>
        <dbReference type="ARBA" id="ARBA00039168"/>
    </source>
</evidence>
<dbReference type="AlphaFoldDB" id="A0A517M9B6"/>
<dbReference type="GO" id="GO:1990961">
    <property type="term" value="P:xenobiotic detoxification by transmembrane export across the plasma membrane"/>
    <property type="evidence" value="ECO:0007669"/>
    <property type="project" value="UniProtKB-ARBA"/>
</dbReference>
<protein>
    <recommendedName>
        <fullName evidence="8">Guanidinium exporter</fullName>
    </recommendedName>
</protein>
<dbReference type="KEGG" id="rml:FF011L_02200"/>
<dbReference type="InterPro" id="IPR045324">
    <property type="entry name" value="Small_multidrug_res"/>
</dbReference>
<evidence type="ECO:0000256" key="1">
    <source>
        <dbReference type="ARBA" id="ARBA00004651"/>
    </source>
</evidence>
<dbReference type="Gene3D" id="1.10.3730.20">
    <property type="match status" value="1"/>
</dbReference>
<dbReference type="OrthoDB" id="21828at2"/>
<comment type="subcellular location">
    <subcellularLocation>
        <location evidence="1 9">Cell membrane</location>
        <topology evidence="1 9">Multi-pass membrane protein</topology>
    </subcellularLocation>
</comment>
<dbReference type="InterPro" id="IPR037185">
    <property type="entry name" value="EmrE-like"/>
</dbReference>
<dbReference type="RefSeq" id="WP_145349545.1">
    <property type="nucleotide sequence ID" value="NZ_CP036262.1"/>
</dbReference>
<proteinExistence type="inferred from homology"/>